<dbReference type="Proteomes" id="UP001372526">
    <property type="component" value="Unassembled WGS sequence"/>
</dbReference>
<accession>A0ABU8FGH3</accession>
<keyword evidence="1" id="KW-0812">Transmembrane</keyword>
<feature type="transmembrane region" description="Helical" evidence="1">
    <location>
        <begin position="133"/>
        <end position="158"/>
    </location>
</feature>
<proteinExistence type="predicted"/>
<organism evidence="2 3">
    <name type="scientific">Bacillus bruguierae</name>
    <dbReference type="NCBI Taxonomy" id="3127667"/>
    <lineage>
        <taxon>Bacteria</taxon>
        <taxon>Bacillati</taxon>
        <taxon>Bacillota</taxon>
        <taxon>Bacilli</taxon>
        <taxon>Bacillales</taxon>
        <taxon>Bacillaceae</taxon>
        <taxon>Bacillus</taxon>
    </lineage>
</organism>
<keyword evidence="1" id="KW-0472">Membrane</keyword>
<gene>
    <name evidence="2" type="ORF">WAZ07_10680</name>
</gene>
<evidence type="ECO:0000313" key="3">
    <source>
        <dbReference type="Proteomes" id="UP001372526"/>
    </source>
</evidence>
<feature type="transmembrane region" description="Helical" evidence="1">
    <location>
        <begin position="103"/>
        <end position="126"/>
    </location>
</feature>
<reference evidence="2 3" key="1">
    <citation type="submission" date="2024-01" db="EMBL/GenBank/DDBJ databases">
        <title>Seven novel Bacillus-like species.</title>
        <authorList>
            <person name="Liu G."/>
        </authorList>
    </citation>
    <scope>NUCLEOTIDE SEQUENCE [LARGE SCALE GENOMIC DNA]</scope>
    <source>
        <strain evidence="2 3">FJAT-51639</strain>
    </source>
</reference>
<keyword evidence="1" id="KW-1133">Transmembrane helix</keyword>
<dbReference type="RefSeq" id="WP_336472429.1">
    <property type="nucleotide sequence ID" value="NZ_JBAWSX010000005.1"/>
</dbReference>
<sequence>MTKEKFLQELSEHLRKLPEEERNDILYDYEEHFQFGMEEGKTEEEIIKALGFPKAIAKETLASHRIEQVKHNPTFSNLARAIVAIIGLSFLNLVVVLGPLLAIGSLILTLWAVGVVFVLSPLLLLTKIVFAQIFILSDVFAIIILFGVGLLLGIAAYYCTIWFKTLFVKYAYWNLKVIKGE</sequence>
<comment type="caution">
    <text evidence="2">The sequence shown here is derived from an EMBL/GenBank/DDBJ whole genome shotgun (WGS) entry which is preliminary data.</text>
</comment>
<dbReference type="EMBL" id="JBAWSX010000005">
    <property type="protein sequence ID" value="MEI4801787.1"/>
    <property type="molecule type" value="Genomic_DNA"/>
</dbReference>
<protein>
    <submittedName>
        <fullName evidence="2">DUF1700 domain-containing protein</fullName>
    </submittedName>
</protein>
<dbReference type="Pfam" id="PF22564">
    <property type="entry name" value="HAAS"/>
    <property type="match status" value="1"/>
</dbReference>
<evidence type="ECO:0000256" key="1">
    <source>
        <dbReference type="SAM" id="Phobius"/>
    </source>
</evidence>
<keyword evidence="3" id="KW-1185">Reference proteome</keyword>
<feature type="transmembrane region" description="Helical" evidence="1">
    <location>
        <begin position="78"/>
        <end position="97"/>
    </location>
</feature>
<name>A0ABU8FGH3_9BACI</name>
<evidence type="ECO:0000313" key="2">
    <source>
        <dbReference type="EMBL" id="MEI4801787.1"/>
    </source>
</evidence>